<feature type="compositionally biased region" description="Basic and acidic residues" evidence="1">
    <location>
        <begin position="406"/>
        <end position="416"/>
    </location>
</feature>
<reference evidence="2" key="1">
    <citation type="submission" date="2020-03" db="EMBL/GenBank/DDBJ databases">
        <title>Site-based positive gene gene selection in Geosmithia morbida across the United States reveals a broad range of putative effectors and factors for local host and environmental adapation.</title>
        <authorList>
            <person name="Onufrak A."/>
            <person name="Murdoch R.W."/>
            <person name="Gazis R."/>
            <person name="Huff M."/>
            <person name="Staton M."/>
            <person name="Klingeman W."/>
            <person name="Hadziabdic D."/>
        </authorList>
    </citation>
    <scope>NUCLEOTIDE SEQUENCE</scope>
    <source>
        <strain evidence="2">1262</strain>
    </source>
</reference>
<feature type="compositionally biased region" description="Polar residues" evidence="1">
    <location>
        <begin position="250"/>
        <end position="262"/>
    </location>
</feature>
<sequence length="486" mass="51527">MKSAGSRDDKSPASTTKITSGEDSAEPAPNHDVATPRRASAASNSLLQRDVESDTSRRDTDDDTTPRGSRFHDTFDMCGGQYSRHASVPSASGRAKDAGSGVDSRASSTIGDRIPPLNEMLRPLREDTDSLSSNPSMSQLHDRVGTPDVDGSPSHPSFGGAKIEDSFPEALLNFSNTASSYYIVEAKPDPMGVYLHRPPGGIAPYQIEPVSVELAASSGGHPAYLVMQASEEIARTDEPSSVAGWVPRNPNRTEGFSSSGLGTQHLGREVGNLDPTSHGRPHRGAADGFLRMEDGTRNRAHSDSGRLGISPMTEKTLRGSASCSWALLGSQSPGGDGLSLAVDSEKKKALGDTVCSRDWGDEVTSLRKYPPARSILRETSIYDQGALGKSPHQASKAISFPNLRSENSDARPRSLHDQPGSGGEACDHNLGLGTVCNPGSLSVPRTEQPQQGSQPSANDEILQETQTRVEGEDQDLPCEAAGATFR</sequence>
<protein>
    <submittedName>
        <fullName evidence="2">Uncharacterized protein</fullName>
    </submittedName>
</protein>
<feature type="compositionally biased region" description="Basic and acidic residues" evidence="1">
    <location>
        <begin position="49"/>
        <end position="60"/>
    </location>
</feature>
<feature type="compositionally biased region" description="Basic and acidic residues" evidence="1">
    <location>
        <begin position="1"/>
        <end position="11"/>
    </location>
</feature>
<name>A0A9P5D1G7_9HYPO</name>
<feature type="compositionally biased region" description="Polar residues" evidence="1">
    <location>
        <begin position="12"/>
        <end position="22"/>
    </location>
</feature>
<organism evidence="2 3">
    <name type="scientific">Geosmithia morbida</name>
    <dbReference type="NCBI Taxonomy" id="1094350"/>
    <lineage>
        <taxon>Eukaryota</taxon>
        <taxon>Fungi</taxon>
        <taxon>Dikarya</taxon>
        <taxon>Ascomycota</taxon>
        <taxon>Pezizomycotina</taxon>
        <taxon>Sordariomycetes</taxon>
        <taxon>Hypocreomycetidae</taxon>
        <taxon>Hypocreales</taxon>
        <taxon>Bionectriaceae</taxon>
        <taxon>Geosmithia</taxon>
    </lineage>
</organism>
<dbReference type="AlphaFoldDB" id="A0A9P5D1G7"/>
<feature type="region of interest" description="Disordered" evidence="1">
    <location>
        <begin position="400"/>
        <end position="486"/>
    </location>
</feature>
<evidence type="ECO:0000256" key="1">
    <source>
        <dbReference type="SAM" id="MobiDB-lite"/>
    </source>
</evidence>
<feature type="region of interest" description="Disordered" evidence="1">
    <location>
        <begin position="1"/>
        <end position="162"/>
    </location>
</feature>
<dbReference type="EMBL" id="JAANYQ010000008">
    <property type="protein sequence ID" value="KAF4122732.1"/>
    <property type="molecule type" value="Genomic_DNA"/>
</dbReference>
<dbReference type="GeneID" id="55973262"/>
<proteinExistence type="predicted"/>
<dbReference type="Proteomes" id="UP000749293">
    <property type="component" value="Unassembled WGS sequence"/>
</dbReference>
<feature type="region of interest" description="Disordered" evidence="1">
    <location>
        <begin position="238"/>
        <end position="264"/>
    </location>
</feature>
<dbReference type="RefSeq" id="XP_035321384.1">
    <property type="nucleotide sequence ID" value="XM_035469004.1"/>
</dbReference>
<keyword evidence="3" id="KW-1185">Reference proteome</keyword>
<gene>
    <name evidence="2" type="ORF">GMORB2_7039</name>
</gene>
<comment type="caution">
    <text evidence="2">The sequence shown here is derived from an EMBL/GenBank/DDBJ whole genome shotgun (WGS) entry which is preliminary data.</text>
</comment>
<evidence type="ECO:0000313" key="3">
    <source>
        <dbReference type="Proteomes" id="UP000749293"/>
    </source>
</evidence>
<feature type="compositionally biased region" description="Polar residues" evidence="1">
    <location>
        <begin position="437"/>
        <end position="468"/>
    </location>
</feature>
<feature type="compositionally biased region" description="Polar residues" evidence="1">
    <location>
        <begin position="130"/>
        <end position="139"/>
    </location>
</feature>
<accession>A0A9P5D1G7</accession>
<evidence type="ECO:0000313" key="2">
    <source>
        <dbReference type="EMBL" id="KAF4122732.1"/>
    </source>
</evidence>